<evidence type="ECO:0000256" key="6">
    <source>
        <dbReference type="SAM" id="Phobius"/>
    </source>
</evidence>
<dbReference type="STRING" id="261317.BCTU_042"/>
<dbReference type="HOGENOM" id="CLU_028108_1_0_6"/>
<evidence type="ECO:0000313" key="9">
    <source>
        <dbReference type="Proteomes" id="UP000006811"/>
    </source>
</evidence>
<comment type="subcellular location">
    <subcellularLocation>
        <location evidence="2">Membrane</location>
    </subcellularLocation>
</comment>
<dbReference type="PANTHER" id="PTHR30046">
    <property type="entry name" value="FLAGELLAR M-RING PROTEIN"/>
    <property type="match status" value="1"/>
</dbReference>
<keyword evidence="8" id="KW-0966">Cell projection</keyword>
<dbReference type="GO" id="GO:0009431">
    <property type="term" value="C:bacterial-type flagellum basal body, MS ring"/>
    <property type="evidence" value="ECO:0007669"/>
    <property type="project" value="InterPro"/>
</dbReference>
<dbReference type="AlphaFoldDB" id="F7WYY5"/>
<accession>F7WYY5</accession>
<evidence type="ECO:0000256" key="5">
    <source>
        <dbReference type="ARBA" id="ARBA00025936"/>
    </source>
</evidence>
<keyword evidence="8" id="KW-0282">Flagellum</keyword>
<evidence type="ECO:0000313" key="8">
    <source>
        <dbReference type="EMBL" id="AEH39635.1"/>
    </source>
</evidence>
<dbReference type="GO" id="GO:0003774">
    <property type="term" value="F:cytoskeletal motor activity"/>
    <property type="evidence" value="ECO:0007669"/>
    <property type="project" value="InterPro"/>
</dbReference>
<dbReference type="EMBL" id="CP001817">
    <property type="protein sequence ID" value="AEH39635.1"/>
    <property type="molecule type" value="Genomic_DNA"/>
</dbReference>
<dbReference type="Gene3D" id="3.30.300.30">
    <property type="match status" value="1"/>
</dbReference>
<reference evidence="8 9" key="1">
    <citation type="journal article" date="2011" name="Appl. Environ. Microbiol.">
        <title>The genome of Buchnera aphidicola from the aphid Cinara tujafilina provides new clues about the evolutionary history of metabolic losses in bacterial endosymbionts.</title>
        <authorList>
            <person name="Lamelas A."/>
            <person name="Gosalbes M.J."/>
            <person name="Moya A."/>
            <person name="Latorre A."/>
        </authorList>
    </citation>
    <scope>NUCLEOTIDE SEQUENCE [LARGE SCALE GENOMIC DNA]</scope>
    <source>
        <strain evidence="9">Cinara tujafilina</strain>
    </source>
</reference>
<feature type="transmembrane region" description="Helical" evidence="6">
    <location>
        <begin position="470"/>
        <end position="493"/>
    </location>
</feature>
<feature type="domain" description="Flagellar M-ring N-terminal" evidence="7">
    <location>
        <begin position="44"/>
        <end position="217"/>
    </location>
</feature>
<keyword evidence="6" id="KW-1133">Transmembrane helix</keyword>
<feature type="transmembrane region" description="Helical" evidence="6">
    <location>
        <begin position="20"/>
        <end position="41"/>
    </location>
</feature>
<dbReference type="NCBIfam" id="TIGR00206">
    <property type="entry name" value="fliF"/>
    <property type="match status" value="1"/>
</dbReference>
<name>F7WYY5_9GAMM</name>
<evidence type="ECO:0000256" key="2">
    <source>
        <dbReference type="ARBA" id="ARBA00004370"/>
    </source>
</evidence>
<comment type="subunit">
    <text evidence="5">The basal body constitutes a major portion of the flagellar organelle and consists of four rings (L,P,S, and M) mounted on a central rod. The M ring is integral to the inner membrane of the cell and may be connected to the flagellar rod via the S ring. The S (supramembrane ring) lies just distal to the M ring. The L and P rings lie in the outer membrane and the periplasmic space, respectively.</text>
</comment>
<keyword evidence="9" id="KW-1185">Reference proteome</keyword>
<organism evidence="8 9">
    <name type="scientific">Buchnera aphidicola</name>
    <name type="common">Cinara tujafilina</name>
    <dbReference type="NCBI Taxonomy" id="261317"/>
    <lineage>
        <taxon>Bacteria</taxon>
        <taxon>Pseudomonadati</taxon>
        <taxon>Pseudomonadota</taxon>
        <taxon>Gammaproteobacteria</taxon>
        <taxon>Enterobacterales</taxon>
        <taxon>Erwiniaceae</taxon>
        <taxon>Buchnera</taxon>
    </lineage>
</organism>
<dbReference type="PANTHER" id="PTHR30046:SF0">
    <property type="entry name" value="FLAGELLAR M-RING PROTEIN"/>
    <property type="match status" value="1"/>
</dbReference>
<protein>
    <recommendedName>
        <fullName evidence="3">Flagellar M-ring protein</fullName>
    </recommendedName>
</protein>
<dbReference type="eggNOG" id="COG1766">
    <property type="taxonomic scope" value="Bacteria"/>
</dbReference>
<evidence type="ECO:0000259" key="7">
    <source>
        <dbReference type="Pfam" id="PF01514"/>
    </source>
</evidence>
<dbReference type="InterPro" id="IPR000067">
    <property type="entry name" value="FlgMring_FliF"/>
</dbReference>
<keyword evidence="6" id="KW-0812">Transmembrane</keyword>
<gene>
    <name evidence="8" type="primary">fliF</name>
    <name evidence="8" type="ORF">BCTU_042</name>
</gene>
<dbReference type="GO" id="GO:0016020">
    <property type="term" value="C:membrane"/>
    <property type="evidence" value="ECO:0007669"/>
    <property type="project" value="UniProtKB-SubCell"/>
</dbReference>
<dbReference type="PRINTS" id="PR01009">
    <property type="entry name" value="FLGMRINGFLIF"/>
</dbReference>
<comment type="function">
    <text evidence="1">The M ring may be actively involved in energy transduction.</text>
</comment>
<dbReference type="InterPro" id="IPR006182">
    <property type="entry name" value="FliF_N_dom"/>
</dbReference>
<dbReference type="KEGG" id="baj:BCTU_042"/>
<dbReference type="InterPro" id="IPR045851">
    <property type="entry name" value="AMP-bd_C_sf"/>
</dbReference>
<evidence type="ECO:0000256" key="4">
    <source>
        <dbReference type="ARBA" id="ARBA00023136"/>
    </source>
</evidence>
<keyword evidence="8" id="KW-0969">Cilium</keyword>
<dbReference type="Proteomes" id="UP000006811">
    <property type="component" value="Chromosome"/>
</dbReference>
<dbReference type="Pfam" id="PF01514">
    <property type="entry name" value="YscJ_FliF"/>
    <property type="match status" value="1"/>
</dbReference>
<keyword evidence="4 6" id="KW-0472">Membrane</keyword>
<dbReference type="InterPro" id="IPR043427">
    <property type="entry name" value="YscJ/FliF"/>
</dbReference>
<dbReference type="GO" id="GO:0071973">
    <property type="term" value="P:bacterial-type flagellum-dependent cell motility"/>
    <property type="evidence" value="ECO:0007669"/>
    <property type="project" value="InterPro"/>
</dbReference>
<proteinExistence type="predicted"/>
<evidence type="ECO:0000256" key="1">
    <source>
        <dbReference type="ARBA" id="ARBA00003820"/>
    </source>
</evidence>
<sequence length="557" mass="66066">MQKKILNIGIIFFCYLLKNFQFFMISFSVFLSFIIVFFLWFNTINYVVLYNHLSDKDEFWVISQLQSMKIPYKFNNITGALLVPENKIHELRFQLLNNNLNKEKIYGFDFLNNDKFNVGQFNENLNYHRGLEGELSKTLMNIFPIKYARVHLSYQKDTNFLQKKEIPSVSIVITLYPNTCLKKNQVNSIISLITGSITNLSSDHIVIVDQNGTLLNQLFLNKKRFFNNNIQKHADFLKDYYWNRINKALKPLLGSKNFFIQITPYIMSYVKKNNMIYKNKKNKSKAVNLLNLVPDYLNNLGISKKNNSLKNISSHNISKNINDVNLIKVNKNINSKAITKNYIINKEHSGNFNTSKLIDHSQFNNNNVYMKKNHIITRDVNFYERILNNKFIHFSIKILANYKKNDLGILVPLTEKEKENIKTIIKSVVNFSHKHGDILEIINMLFFQPHKSTHMYSLFDYKNFFISYKWTFVFLFLFLFFFFVLRKIFLIYIKRNNIMKKEPLKNKDNLSTVFVTQKLCSTEVKEKNILLNSQYFFKNKKNWILILKLSQKFFGYG</sequence>
<evidence type="ECO:0000256" key="3">
    <source>
        <dbReference type="ARBA" id="ARBA00017949"/>
    </source>
</evidence>